<gene>
    <name evidence="1" type="ordered locus">Sterm_3543</name>
</gene>
<dbReference type="STRING" id="526218.Sterm_3543"/>
<protein>
    <submittedName>
        <fullName evidence="1">Uncharacterized protein</fullName>
    </submittedName>
</protein>
<dbReference type="HOGENOM" id="CLU_591715_0_0_0"/>
<name>D1AQW7_SEBTE</name>
<evidence type="ECO:0000313" key="1">
    <source>
        <dbReference type="EMBL" id="ACZ10377.1"/>
    </source>
</evidence>
<accession>D1AQW7</accession>
<dbReference type="Proteomes" id="UP000000845">
    <property type="component" value="Chromosome"/>
</dbReference>
<sequence length="462" mass="53477">MKKGYIFLAFIVCIWSSLSENVYYVGKDGTVLNLGKSESTHAVKERNMLENGGKFYINGKENAAEGEKYKAAVMSSTMYILKEKISDEVWTSEPEGSYAVRTYDTDNPYVILKNLKIFGGLDENIIPGKYSGYLILKNEKMYHTDSPDSFSEEERVNIGNIDTASIKQIGNNYFKDKNGIYSYVYEYFSAQSKFLKIKGADEKTFQVLDENYARDRKNIYYKNKALKIKDTEGFRLLKLWNPEPEVFVIGYSKDGIYYKGKKISSTALQGKAEVIGKTIFKDENQTYIFREYEPEIKIEKRNIPVNAKYTEWILDDESYYYDPYLDVKTAKSEDFEWLDNGNLFRNGKKIYLISPIYGITEQKYDSDTFRLIYNDRYNNKIASDKNGYYLYSGDTTGWQFSEIKNEKIKLLDSTENISGNLFYNSAVKKYYFISDMYNGEVTELTGIKNVSGVLLDSYIIGE</sequence>
<proteinExistence type="predicted"/>
<keyword evidence="2" id="KW-1185">Reference proteome</keyword>
<dbReference type="EMBL" id="CP001739">
    <property type="protein sequence ID" value="ACZ10377.1"/>
    <property type="molecule type" value="Genomic_DNA"/>
</dbReference>
<reference evidence="1 2" key="2">
    <citation type="journal article" date="2010" name="Stand. Genomic Sci.">
        <title>Complete genome sequence of Sebaldella termitidis type strain (NCTC 11300).</title>
        <authorList>
            <person name="Harmon-Smith M."/>
            <person name="Celia L."/>
            <person name="Chertkov O."/>
            <person name="Lapidus A."/>
            <person name="Copeland A."/>
            <person name="Glavina Del Rio T."/>
            <person name="Nolan M."/>
            <person name="Lucas S."/>
            <person name="Tice H."/>
            <person name="Cheng J.F."/>
            <person name="Han C."/>
            <person name="Detter J.C."/>
            <person name="Bruce D."/>
            <person name="Goodwin L."/>
            <person name="Pitluck S."/>
            <person name="Pati A."/>
            <person name="Liolios K."/>
            <person name="Ivanova N."/>
            <person name="Mavromatis K."/>
            <person name="Mikhailova N."/>
            <person name="Chen A."/>
            <person name="Palaniappan K."/>
            <person name="Land M."/>
            <person name="Hauser L."/>
            <person name="Chang Y.J."/>
            <person name="Jeffries C.D."/>
            <person name="Brettin T."/>
            <person name="Goker M."/>
            <person name="Beck B."/>
            <person name="Bristow J."/>
            <person name="Eisen J.A."/>
            <person name="Markowitz V."/>
            <person name="Hugenholtz P."/>
            <person name="Kyrpides N.C."/>
            <person name="Klenk H.P."/>
            <person name="Chen F."/>
        </authorList>
    </citation>
    <scope>NUCLEOTIDE SEQUENCE [LARGE SCALE GENOMIC DNA]</scope>
    <source>
        <strain evidence="2">ATCC 33386 / NCTC 11300</strain>
    </source>
</reference>
<dbReference type="AlphaFoldDB" id="D1AQW7"/>
<dbReference type="RefSeq" id="WP_012862959.1">
    <property type="nucleotide sequence ID" value="NC_013517.1"/>
</dbReference>
<dbReference type="Pfam" id="PF13644">
    <property type="entry name" value="DKNYY"/>
    <property type="match status" value="1"/>
</dbReference>
<dbReference type="InterPro" id="IPR027375">
    <property type="entry name" value="DKNYY"/>
</dbReference>
<evidence type="ECO:0000313" key="2">
    <source>
        <dbReference type="Proteomes" id="UP000000845"/>
    </source>
</evidence>
<dbReference type="KEGG" id="str:Sterm_3543"/>
<organism evidence="1 2">
    <name type="scientific">Sebaldella termitidis (strain ATCC 33386 / NCTC 11300)</name>
    <dbReference type="NCBI Taxonomy" id="526218"/>
    <lineage>
        <taxon>Bacteria</taxon>
        <taxon>Fusobacteriati</taxon>
        <taxon>Fusobacteriota</taxon>
        <taxon>Fusobacteriia</taxon>
        <taxon>Fusobacteriales</taxon>
        <taxon>Leptotrichiaceae</taxon>
        <taxon>Sebaldella</taxon>
    </lineage>
</organism>
<reference evidence="2" key="1">
    <citation type="submission" date="2009-09" db="EMBL/GenBank/DDBJ databases">
        <title>The complete chromosome of Sebaldella termitidis ATCC 33386.</title>
        <authorList>
            <consortium name="US DOE Joint Genome Institute (JGI-PGF)"/>
            <person name="Lucas S."/>
            <person name="Copeland A."/>
            <person name="Lapidus A."/>
            <person name="Glavina del Rio T."/>
            <person name="Dalin E."/>
            <person name="Tice H."/>
            <person name="Bruce D."/>
            <person name="Goodwin L."/>
            <person name="Pitluck S."/>
            <person name="Kyrpides N."/>
            <person name="Mavromatis K."/>
            <person name="Ivanova N."/>
            <person name="Mikhailova N."/>
            <person name="Sims D."/>
            <person name="Meincke L."/>
            <person name="Brettin T."/>
            <person name="Detter J.C."/>
            <person name="Han C."/>
            <person name="Larimer F."/>
            <person name="Land M."/>
            <person name="Hauser L."/>
            <person name="Markowitz V."/>
            <person name="Cheng J.F."/>
            <person name="Hugenholtz P."/>
            <person name="Woyke T."/>
            <person name="Wu D."/>
            <person name="Eisen J.A."/>
        </authorList>
    </citation>
    <scope>NUCLEOTIDE SEQUENCE [LARGE SCALE GENOMIC DNA]</scope>
    <source>
        <strain evidence="2">ATCC 33386 / NCTC 11300</strain>
    </source>
</reference>